<keyword evidence="4" id="KW-1134">Transmembrane beta strand</keyword>
<dbReference type="PANTHER" id="PTHR12815:SF47">
    <property type="entry name" value="TRANSLOCATION AND ASSEMBLY MODULE SUBUNIT TAMA"/>
    <property type="match status" value="1"/>
</dbReference>
<evidence type="ECO:0000256" key="7">
    <source>
        <dbReference type="ARBA" id="ARBA00023136"/>
    </source>
</evidence>
<evidence type="ECO:0000256" key="10">
    <source>
        <dbReference type="ARBA" id="ARBA00093548"/>
    </source>
</evidence>
<gene>
    <name evidence="15" type="ORF">M9405_00340</name>
</gene>
<dbReference type="EMBL" id="CP097762">
    <property type="protein sequence ID" value="URJ25174.1"/>
    <property type="molecule type" value="Genomic_DNA"/>
</dbReference>
<evidence type="ECO:0000256" key="9">
    <source>
        <dbReference type="ARBA" id="ARBA00033063"/>
    </source>
</evidence>
<keyword evidence="7 11" id="KW-0472">Membrane</keyword>
<comment type="subcellular location">
    <subcellularLocation>
        <location evidence="1">Cell outer membrane</location>
    </subcellularLocation>
</comment>
<evidence type="ECO:0000256" key="5">
    <source>
        <dbReference type="ARBA" id="ARBA00022692"/>
    </source>
</evidence>
<dbReference type="PANTHER" id="PTHR12815">
    <property type="entry name" value="SORTING AND ASSEMBLY MACHINERY SAMM50 PROTEIN FAMILY MEMBER"/>
    <property type="match status" value="1"/>
</dbReference>
<dbReference type="Gene3D" id="3.10.20.310">
    <property type="entry name" value="membrane protein fhac"/>
    <property type="match status" value="3"/>
</dbReference>
<dbReference type="Pfam" id="PF17243">
    <property type="entry name" value="POTRA_TamA_1"/>
    <property type="match status" value="1"/>
</dbReference>
<dbReference type="InterPro" id="IPR035243">
    <property type="entry name" value="TamA_POTRA_Dom_1"/>
</dbReference>
<keyword evidence="16" id="KW-1185">Reference proteome</keyword>
<comment type="subunit">
    <text evidence="10">Interacts with TamB to form the translocation and assembly module (TAM).</text>
</comment>
<reference evidence="15" key="1">
    <citation type="submission" date="2022-05" db="EMBL/GenBank/DDBJ databases">
        <title>Impact of host demography and evolutionary history on endosymbiont molecular evolution: a test in carpenter ants (Genus Camponotus) and their Blochmannia endosymbionts.</title>
        <authorList>
            <person name="Manthey J.D."/>
            <person name="Giron J.C."/>
            <person name="Hruska J.P."/>
        </authorList>
    </citation>
    <scope>NUCLEOTIDE SEQUENCE</scope>
    <source>
        <strain evidence="15">C-006</strain>
    </source>
</reference>
<feature type="transmembrane region" description="Helical" evidence="11">
    <location>
        <begin position="7"/>
        <end position="23"/>
    </location>
</feature>
<accession>A0ABY4SZB0</accession>
<feature type="domain" description="Bacterial surface antigen (D15)" evidence="12">
    <location>
        <begin position="480"/>
        <end position="578"/>
    </location>
</feature>
<dbReference type="Gene3D" id="2.40.160.50">
    <property type="entry name" value="membrane protein fhac: a member of the omp85/tpsb transporter family"/>
    <property type="match status" value="1"/>
</dbReference>
<evidence type="ECO:0000259" key="14">
    <source>
        <dbReference type="Pfam" id="PF17243"/>
    </source>
</evidence>
<evidence type="ECO:0000313" key="16">
    <source>
        <dbReference type="Proteomes" id="UP001056834"/>
    </source>
</evidence>
<evidence type="ECO:0000259" key="13">
    <source>
        <dbReference type="Pfam" id="PF07244"/>
    </source>
</evidence>
<evidence type="ECO:0000256" key="1">
    <source>
        <dbReference type="ARBA" id="ARBA00004442"/>
    </source>
</evidence>
<keyword evidence="5 11" id="KW-0812">Transmembrane</keyword>
<dbReference type="Pfam" id="PF07244">
    <property type="entry name" value="POTRA"/>
    <property type="match status" value="1"/>
</dbReference>
<evidence type="ECO:0000256" key="4">
    <source>
        <dbReference type="ARBA" id="ARBA00022452"/>
    </source>
</evidence>
<comment type="similarity">
    <text evidence="2">Belongs to the TamA family.</text>
</comment>
<dbReference type="InterPro" id="IPR039910">
    <property type="entry name" value="D15-like"/>
</dbReference>
<dbReference type="Proteomes" id="UP001056834">
    <property type="component" value="Chromosome"/>
</dbReference>
<dbReference type="InterPro" id="IPR010827">
    <property type="entry name" value="BamA/TamA_POTRA"/>
</dbReference>
<evidence type="ECO:0000256" key="2">
    <source>
        <dbReference type="ARBA" id="ARBA00010248"/>
    </source>
</evidence>
<evidence type="ECO:0000256" key="6">
    <source>
        <dbReference type="ARBA" id="ARBA00022729"/>
    </source>
</evidence>
<feature type="domain" description="TamA POTRA" evidence="14">
    <location>
        <begin position="30"/>
        <end position="104"/>
    </location>
</feature>
<dbReference type="Pfam" id="PF01103">
    <property type="entry name" value="Omp85"/>
    <property type="match status" value="1"/>
</dbReference>
<dbReference type="RefSeq" id="WP_250223305.1">
    <property type="nucleotide sequence ID" value="NZ_CP097762.1"/>
</dbReference>
<keyword evidence="8" id="KW-0998">Cell outer membrane</keyword>
<proteinExistence type="inferred from homology"/>
<dbReference type="InterPro" id="IPR000184">
    <property type="entry name" value="Bac_surfAg_D15"/>
</dbReference>
<name>A0ABY4SZB0_9ENTR</name>
<keyword evidence="6" id="KW-0732">Signal</keyword>
<sequence length="589" mass="68954">MNHLKRYLIGRFCVVICYFIPFLCNGNTQLRVEGLNSTLYYNVCKKLSEIDTPIKYVDEKLKKELENLVRLSLRPLGYYSPSVSFVLLKSLHQEPETLIIKIQPNMPIIITDVNISIYGAGKQDVDYQKIIKDSQFFVGKILNHDDYEQLKNKIYNLALFKGYFDANFQHSQLIVIPSHYKSIWNINFYSGPRYFFEDIQFQGNQIKEKYLRKISNIIPGNYYSAASIMELNRRLSSTNWFESISISSDEQHLQKKKIILSILLDPSLKNIFETGFGYTIDTGLRAKIIWKKPWINSFGHSLETNFSLSAVEQVLDLNYKIPIFCDPLEQYYLLQSGIVHMGLNNAPSSIINANIARYWKFSNHWNSSVNIHWYFNNCFEDGKMNKKILIYPGVNIYRIRKRGGANPYWGDSQYYAMHISHNFWKSRINFIAIQAKNVWVRTVLDKHCFLIKWNLAWINTKDFLFTAAVLRLFSNTDYGIRGYKYRSLYSYKNDVRCIEENIIKLIIATMEYQFHILKQCWGVVFLDAGEIANSIKRKYFNAGIGCGIRWKLPVGPIKLDIATPLLHNREEKKIDYQFLHLYISLGSDI</sequence>
<feature type="domain" description="POTRA" evidence="13">
    <location>
        <begin position="194"/>
        <end position="261"/>
    </location>
</feature>
<organism evidence="15 16">
    <name type="scientific">Candidatus Blochmannia ocreatus</name>
    <name type="common">nom. nud.</name>
    <dbReference type="NCBI Taxonomy" id="251538"/>
    <lineage>
        <taxon>Bacteria</taxon>
        <taxon>Pseudomonadati</taxon>
        <taxon>Pseudomonadota</taxon>
        <taxon>Gammaproteobacteria</taxon>
        <taxon>Enterobacterales</taxon>
        <taxon>Enterobacteriaceae</taxon>
        <taxon>ant endosymbionts</taxon>
        <taxon>Candidatus Blochmanniella</taxon>
    </lineage>
</organism>
<evidence type="ECO:0000313" key="15">
    <source>
        <dbReference type="EMBL" id="URJ25174.1"/>
    </source>
</evidence>
<keyword evidence="11" id="KW-1133">Transmembrane helix</keyword>
<protein>
    <recommendedName>
        <fullName evidence="3">Translocation and assembly module subunit TamA</fullName>
    </recommendedName>
    <alternativeName>
        <fullName evidence="9">Autotransporter assembly factor TamA</fullName>
    </alternativeName>
</protein>
<evidence type="ECO:0000256" key="8">
    <source>
        <dbReference type="ARBA" id="ARBA00023237"/>
    </source>
</evidence>
<evidence type="ECO:0000256" key="11">
    <source>
        <dbReference type="SAM" id="Phobius"/>
    </source>
</evidence>
<evidence type="ECO:0000259" key="12">
    <source>
        <dbReference type="Pfam" id="PF01103"/>
    </source>
</evidence>
<evidence type="ECO:0000256" key="3">
    <source>
        <dbReference type="ARBA" id="ARBA00015419"/>
    </source>
</evidence>